<dbReference type="Proteomes" id="UP000593875">
    <property type="component" value="Chromosome"/>
</dbReference>
<keyword evidence="3" id="KW-1185">Reference proteome</keyword>
<protein>
    <recommendedName>
        <fullName evidence="4">Transglycosylase SLT domain-containing protein</fullName>
    </recommendedName>
</protein>
<name>A0A7L9U535_9BURK</name>
<dbReference type="Gene3D" id="1.10.530.10">
    <property type="match status" value="1"/>
</dbReference>
<organism evidence="2 3">
    <name type="scientific">Massilia litorea</name>
    <dbReference type="NCBI Taxonomy" id="2769491"/>
    <lineage>
        <taxon>Bacteria</taxon>
        <taxon>Pseudomonadati</taxon>
        <taxon>Pseudomonadota</taxon>
        <taxon>Betaproteobacteria</taxon>
        <taxon>Burkholderiales</taxon>
        <taxon>Oxalobacteraceae</taxon>
        <taxon>Telluria group</taxon>
        <taxon>Massilia</taxon>
    </lineage>
</organism>
<evidence type="ECO:0000313" key="2">
    <source>
        <dbReference type="EMBL" id="QOL49950.1"/>
    </source>
</evidence>
<dbReference type="InterPro" id="IPR023346">
    <property type="entry name" value="Lysozyme-like_dom_sf"/>
</dbReference>
<reference evidence="2 3" key="1">
    <citation type="submission" date="2020-10" db="EMBL/GenBank/DDBJ databases">
        <title>Genome sequencing of Massilia sp. LPB0304.</title>
        <authorList>
            <person name="Kim J."/>
        </authorList>
    </citation>
    <scope>NUCLEOTIDE SEQUENCE [LARGE SCALE GENOMIC DNA]</scope>
    <source>
        <strain evidence="2 3">LPB0304</strain>
    </source>
</reference>
<accession>A0A7L9U535</accession>
<evidence type="ECO:0000313" key="3">
    <source>
        <dbReference type="Proteomes" id="UP000593875"/>
    </source>
</evidence>
<keyword evidence="1" id="KW-0732">Signal</keyword>
<dbReference type="SUPFAM" id="SSF53955">
    <property type="entry name" value="Lysozyme-like"/>
    <property type="match status" value="1"/>
</dbReference>
<evidence type="ECO:0000256" key="1">
    <source>
        <dbReference type="SAM" id="SignalP"/>
    </source>
</evidence>
<feature type="signal peptide" evidence="1">
    <location>
        <begin position="1"/>
        <end position="29"/>
    </location>
</feature>
<dbReference type="RefSeq" id="WP_193686974.1">
    <property type="nucleotide sequence ID" value="NZ_CP062941.1"/>
</dbReference>
<evidence type="ECO:0008006" key="4">
    <source>
        <dbReference type="Google" id="ProtNLM"/>
    </source>
</evidence>
<sequence>MKFTTKARLLAALCTALCAGLAATPAAFADGQPRQLTASAKLYKQYFQEASKEFDVPVELLESIAYAETRWVSHVPKGQLKKNGEPQLEIDPDPHHGMPPSYGIMGLRNDTYFGTSLTQGAALIRVSPEVVMIDVRSNIRAAAALLSQYGARKTKNFPLEDWEGAVARYSGIPQPEIAQIYTYEILTAIRQGREDSGYKVGQRHVEMEKVYGKEKLKKLSARRITIETGVPDPKISAPDFVDAPAKNK</sequence>
<dbReference type="KEGG" id="mlir:LPB04_01025"/>
<gene>
    <name evidence="2" type="ORF">LPB04_01025</name>
</gene>
<proteinExistence type="predicted"/>
<dbReference type="EMBL" id="CP062941">
    <property type="protein sequence ID" value="QOL49950.1"/>
    <property type="molecule type" value="Genomic_DNA"/>
</dbReference>
<dbReference type="AlphaFoldDB" id="A0A7L9U535"/>
<feature type="chain" id="PRO_5032526022" description="Transglycosylase SLT domain-containing protein" evidence="1">
    <location>
        <begin position="30"/>
        <end position="248"/>
    </location>
</feature>